<reference evidence="3" key="1">
    <citation type="journal article" date="2020" name="Microorganisms">
        <title>Reliable Identification of Environmental Pseudomonas Isolates Using the rpoD Gene.</title>
        <authorList>
            <consortium name="The Broad Institute Genome Sequencing Platform"/>
            <person name="Girard L."/>
            <person name="Lood C."/>
            <person name="Rokni-Zadeh H."/>
            <person name="van Noort V."/>
            <person name="Lavigne R."/>
            <person name="De Mot R."/>
        </authorList>
    </citation>
    <scope>NUCLEOTIDE SEQUENCE</scope>
    <source>
        <strain evidence="3">SWRI10</strain>
    </source>
</reference>
<comment type="caution">
    <text evidence="3">The sequence shown here is derived from an EMBL/GenBank/DDBJ whole genome shotgun (WGS) entry which is preliminary data.</text>
</comment>
<protein>
    <submittedName>
        <fullName evidence="3">Transposase</fullName>
    </submittedName>
</protein>
<dbReference type="Pfam" id="PF05598">
    <property type="entry name" value="DUF772"/>
    <property type="match status" value="1"/>
</dbReference>
<dbReference type="AlphaFoldDB" id="A0A923G3E7"/>
<evidence type="ECO:0000259" key="2">
    <source>
        <dbReference type="Pfam" id="PF05598"/>
    </source>
</evidence>
<evidence type="ECO:0000256" key="1">
    <source>
        <dbReference type="SAM" id="MobiDB-lite"/>
    </source>
</evidence>
<accession>A0A923G3E7</accession>
<dbReference type="PANTHER" id="PTHR35604:SF2">
    <property type="entry name" value="TRANSPOSASE INSH FOR INSERTION SEQUENCE ELEMENT IS5A-RELATED"/>
    <property type="match status" value="1"/>
</dbReference>
<name>A0A923G3E7_9PSED</name>
<dbReference type="EMBL" id="JABWRE010000057">
    <property type="protein sequence ID" value="MBC3444124.1"/>
    <property type="molecule type" value="Genomic_DNA"/>
</dbReference>
<proteinExistence type="predicted"/>
<feature type="region of interest" description="Disordered" evidence="1">
    <location>
        <begin position="61"/>
        <end position="81"/>
    </location>
</feature>
<sequence length="104" mass="11903">MEQFVPWSESVAVIQLHYPQVGGGCKPYPSDTMLRTHLLQNWLLLSDPAIEQALHETTSMRQFARRRTERRSPKARLFPAPRGQASAWAGIQELINNYLQENGL</sequence>
<evidence type="ECO:0000313" key="3">
    <source>
        <dbReference type="EMBL" id="MBC3444124.1"/>
    </source>
</evidence>
<gene>
    <name evidence="3" type="ORF">HU737_25865</name>
</gene>
<dbReference type="PANTHER" id="PTHR35604">
    <property type="entry name" value="TRANSPOSASE INSH FOR INSERTION SEQUENCE ELEMENT IS5A-RELATED"/>
    <property type="match status" value="1"/>
</dbReference>
<reference evidence="3" key="2">
    <citation type="submission" date="2020-07" db="EMBL/GenBank/DDBJ databases">
        <authorList>
            <person name="Lood C."/>
            <person name="Girard L."/>
        </authorList>
    </citation>
    <scope>NUCLEOTIDE SEQUENCE</scope>
    <source>
        <strain evidence="3">SWRI10</strain>
    </source>
</reference>
<dbReference type="InterPro" id="IPR008490">
    <property type="entry name" value="Transposase_InsH_N"/>
</dbReference>
<feature type="domain" description="Transposase InsH N-terminal" evidence="2">
    <location>
        <begin position="1"/>
        <end position="77"/>
    </location>
</feature>
<organism evidence="3">
    <name type="scientific">Pseudomonas urmiensis</name>
    <dbReference type="NCBI Taxonomy" id="2745493"/>
    <lineage>
        <taxon>Bacteria</taxon>
        <taxon>Pseudomonadati</taxon>
        <taxon>Pseudomonadota</taxon>
        <taxon>Gammaproteobacteria</taxon>
        <taxon>Pseudomonadales</taxon>
        <taxon>Pseudomonadaceae</taxon>
        <taxon>Pseudomonas</taxon>
    </lineage>
</organism>